<organism evidence="3 4">
    <name type="scientific">Pelotomaculum schinkii</name>
    <dbReference type="NCBI Taxonomy" id="78350"/>
    <lineage>
        <taxon>Bacteria</taxon>
        <taxon>Bacillati</taxon>
        <taxon>Bacillota</taxon>
        <taxon>Clostridia</taxon>
        <taxon>Eubacteriales</taxon>
        <taxon>Desulfotomaculaceae</taxon>
        <taxon>Pelotomaculum</taxon>
    </lineage>
</organism>
<keyword evidence="1" id="KW-0238">DNA-binding</keyword>
<dbReference type="GO" id="GO:0003677">
    <property type="term" value="F:DNA binding"/>
    <property type="evidence" value="ECO:0007669"/>
    <property type="project" value="UniProtKB-UniRule"/>
</dbReference>
<dbReference type="InterPro" id="IPR007159">
    <property type="entry name" value="SpoVT-AbrB_dom"/>
</dbReference>
<dbReference type="Proteomes" id="UP000298324">
    <property type="component" value="Unassembled WGS sequence"/>
</dbReference>
<gene>
    <name evidence="3" type="ORF">Psch_00578</name>
</gene>
<feature type="domain" description="SpoVT-AbrB" evidence="2">
    <location>
        <begin position="2"/>
        <end position="47"/>
    </location>
</feature>
<evidence type="ECO:0000313" key="4">
    <source>
        <dbReference type="Proteomes" id="UP000298324"/>
    </source>
</evidence>
<sequence>MGSLSCLTPNGQVTIPRQILKTLGIGAGNQVYINIEKGRLVLRRVEVVTEKENSNTRVEAVPFF</sequence>
<dbReference type="PROSITE" id="PS51740">
    <property type="entry name" value="SPOVT_ABRB"/>
    <property type="match status" value="1"/>
</dbReference>
<comment type="caution">
    <text evidence="3">The sequence shown here is derived from an EMBL/GenBank/DDBJ whole genome shotgun (WGS) entry which is preliminary data.</text>
</comment>
<evidence type="ECO:0000259" key="2">
    <source>
        <dbReference type="PROSITE" id="PS51740"/>
    </source>
</evidence>
<dbReference type="SMART" id="SM00966">
    <property type="entry name" value="SpoVT_AbrB"/>
    <property type="match status" value="1"/>
</dbReference>
<dbReference type="EMBL" id="QFGA01000001">
    <property type="protein sequence ID" value="TEB07037.1"/>
    <property type="molecule type" value="Genomic_DNA"/>
</dbReference>
<reference evidence="3 4" key="1">
    <citation type="journal article" date="2018" name="Environ. Microbiol.">
        <title>Novel energy conservation strategies and behaviour of Pelotomaculum schinkii driving syntrophic propionate catabolism.</title>
        <authorList>
            <person name="Hidalgo-Ahumada C.A.P."/>
            <person name="Nobu M.K."/>
            <person name="Narihiro T."/>
            <person name="Tamaki H."/>
            <person name="Liu W.T."/>
            <person name="Kamagata Y."/>
            <person name="Stams A.J.M."/>
            <person name="Imachi H."/>
            <person name="Sousa D.Z."/>
        </authorList>
    </citation>
    <scope>NUCLEOTIDE SEQUENCE [LARGE SCALE GENOMIC DNA]</scope>
    <source>
        <strain evidence="3 4">HH</strain>
    </source>
</reference>
<dbReference type="RefSeq" id="WP_190239057.1">
    <property type="nucleotide sequence ID" value="NZ_QFGA01000001.1"/>
</dbReference>
<protein>
    <submittedName>
        <fullName evidence="3">SpoVT / AbrB like domain protein</fullName>
    </submittedName>
</protein>
<accession>A0A4Y7RFE1</accession>
<dbReference type="Gene3D" id="2.10.260.10">
    <property type="match status" value="1"/>
</dbReference>
<dbReference type="SUPFAM" id="SSF89447">
    <property type="entry name" value="AbrB/MazE/MraZ-like"/>
    <property type="match status" value="1"/>
</dbReference>
<evidence type="ECO:0000256" key="1">
    <source>
        <dbReference type="PROSITE-ProRule" id="PRU01076"/>
    </source>
</evidence>
<evidence type="ECO:0000313" key="3">
    <source>
        <dbReference type="EMBL" id="TEB07037.1"/>
    </source>
</evidence>
<dbReference type="Pfam" id="PF04014">
    <property type="entry name" value="MazE_antitoxin"/>
    <property type="match status" value="1"/>
</dbReference>
<proteinExistence type="predicted"/>
<dbReference type="AlphaFoldDB" id="A0A4Y7RFE1"/>
<dbReference type="InterPro" id="IPR037914">
    <property type="entry name" value="SpoVT-AbrB_sf"/>
</dbReference>
<keyword evidence="4" id="KW-1185">Reference proteome</keyword>
<name>A0A4Y7RFE1_9FIRM</name>